<organism evidence="3 4">
    <name type="scientific">Bergeyella cardium</name>
    <dbReference type="NCBI Taxonomy" id="1585976"/>
    <lineage>
        <taxon>Bacteria</taxon>
        <taxon>Pseudomonadati</taxon>
        <taxon>Bacteroidota</taxon>
        <taxon>Flavobacteriia</taxon>
        <taxon>Flavobacteriales</taxon>
        <taxon>Weeksellaceae</taxon>
        <taxon>Bergeyella</taxon>
    </lineage>
</organism>
<sequence>MAYIHIPNVTIKGISACVPKQVIKNESLNHIFPEEELKKTIESVGIKERRISNENICASDLCYNAAEKLLSDLNIDKDSIDVLIFMSQTTDYKIPATAPILQNRLGLSKNTICFDVSLACSGYIYALTTAFTYLNLPSINRVLLLDGETFSKIVNSKDKTNALLYGDAGTATLLEKKEGNNFNAILHTDGEGWASVNVPGGACRNPFTKNSLEEKIREDGSIGNELQIYMNGIDVFNFTLKVVPKSIKELLEATQTNISDYDSIIFHQANKFMIEFFSKKLKYDMEKVPISLDKFGNTSSATIPLTIVSELKDKQSINNKIIMSGFGAGLSWAAASLDLADTYISDLIEI</sequence>
<dbReference type="GO" id="GO:0044550">
    <property type="term" value="P:secondary metabolite biosynthetic process"/>
    <property type="evidence" value="ECO:0007669"/>
    <property type="project" value="TreeGrafter"/>
</dbReference>
<keyword evidence="4" id="KW-1185">Reference proteome</keyword>
<name>A0A6P1QUZ8_9FLAO</name>
<dbReference type="InterPro" id="IPR013747">
    <property type="entry name" value="ACP_syn_III_C"/>
</dbReference>
<evidence type="ECO:0000313" key="4">
    <source>
        <dbReference type="Proteomes" id="UP000464318"/>
    </source>
</evidence>
<dbReference type="GO" id="GO:0006633">
    <property type="term" value="P:fatty acid biosynthetic process"/>
    <property type="evidence" value="ECO:0007669"/>
    <property type="project" value="InterPro"/>
</dbReference>
<dbReference type="GO" id="GO:0004315">
    <property type="term" value="F:3-oxoacyl-[acyl-carrier-protein] synthase activity"/>
    <property type="evidence" value="ECO:0007669"/>
    <property type="project" value="InterPro"/>
</dbReference>
<accession>A0A6P1QUZ8</accession>
<dbReference type="SUPFAM" id="SSF53901">
    <property type="entry name" value="Thiolase-like"/>
    <property type="match status" value="1"/>
</dbReference>
<dbReference type="EC" id="2.3.1.180" evidence="3"/>
<keyword evidence="1 3" id="KW-0808">Transferase</keyword>
<evidence type="ECO:0000256" key="1">
    <source>
        <dbReference type="ARBA" id="ARBA00022679"/>
    </source>
</evidence>
<evidence type="ECO:0000256" key="2">
    <source>
        <dbReference type="ARBA" id="ARBA00023315"/>
    </source>
</evidence>
<dbReference type="Pfam" id="PF08545">
    <property type="entry name" value="ACP_syn_III"/>
    <property type="match status" value="1"/>
</dbReference>
<proteinExistence type="predicted"/>
<evidence type="ECO:0000313" key="3">
    <source>
        <dbReference type="EMBL" id="QHN65856.1"/>
    </source>
</evidence>
<reference evidence="3 4" key="1">
    <citation type="submission" date="2018-04" db="EMBL/GenBank/DDBJ databases">
        <title>Characteristic and Complete Genome Sequencing of A Novel Member of Infective Endocarditis Causative Bacteria: Bergeyella cardium QL-PH.</title>
        <authorList>
            <person name="Pan H."/>
            <person name="Sun E."/>
            <person name="Zhang Y."/>
        </authorList>
    </citation>
    <scope>NUCLEOTIDE SEQUENCE [LARGE SCALE GENOMIC DNA]</scope>
    <source>
        <strain evidence="3 4">HPQL</strain>
    </source>
</reference>
<dbReference type="InterPro" id="IPR013751">
    <property type="entry name" value="ACP_syn_III_N"/>
</dbReference>
<dbReference type="GO" id="GO:0033818">
    <property type="term" value="F:beta-ketoacyl-acyl-carrier-protein synthase III activity"/>
    <property type="evidence" value="ECO:0007669"/>
    <property type="project" value="UniProtKB-EC"/>
</dbReference>
<dbReference type="AlphaFoldDB" id="A0A6P1QUZ8"/>
<keyword evidence="2 3" id="KW-0012">Acyltransferase</keyword>
<dbReference type="OrthoDB" id="9815506at2"/>
<dbReference type="RefSeq" id="WP_160224543.1">
    <property type="nucleotide sequence ID" value="NZ_CP029149.1"/>
</dbReference>
<dbReference type="PANTHER" id="PTHR34069:SF2">
    <property type="entry name" value="BETA-KETOACYL-[ACYL-CARRIER-PROTEIN] SYNTHASE III"/>
    <property type="match status" value="1"/>
</dbReference>
<dbReference type="KEGG" id="bcad:DBX24_08170"/>
<gene>
    <name evidence="3" type="ORF">DBX24_08170</name>
</gene>
<dbReference type="Proteomes" id="UP000464318">
    <property type="component" value="Chromosome"/>
</dbReference>
<dbReference type="EMBL" id="CP029149">
    <property type="protein sequence ID" value="QHN65856.1"/>
    <property type="molecule type" value="Genomic_DNA"/>
</dbReference>
<dbReference type="InterPro" id="IPR016039">
    <property type="entry name" value="Thiolase-like"/>
</dbReference>
<dbReference type="NCBIfam" id="NF006829">
    <property type="entry name" value="PRK09352.1"/>
    <property type="match status" value="1"/>
</dbReference>
<dbReference type="Gene3D" id="3.40.47.10">
    <property type="match status" value="1"/>
</dbReference>
<dbReference type="Pfam" id="PF08541">
    <property type="entry name" value="ACP_syn_III_C"/>
    <property type="match status" value="1"/>
</dbReference>
<dbReference type="CDD" id="cd00830">
    <property type="entry name" value="KAS_III"/>
    <property type="match status" value="1"/>
</dbReference>
<dbReference type="PANTHER" id="PTHR34069">
    <property type="entry name" value="3-OXOACYL-[ACYL-CARRIER-PROTEIN] SYNTHASE 3"/>
    <property type="match status" value="1"/>
</dbReference>
<protein>
    <submittedName>
        <fullName evidence="3">Beta-ketoacyl-ACP synthase 3</fullName>
        <ecNumber evidence="3">2.3.1.180</ecNumber>
    </submittedName>
</protein>